<dbReference type="PROSITE" id="PS50071">
    <property type="entry name" value="HOMEOBOX_2"/>
    <property type="match status" value="1"/>
</dbReference>
<dbReference type="PROSITE" id="PS00027">
    <property type="entry name" value="HOMEOBOX_1"/>
    <property type="match status" value="1"/>
</dbReference>
<feature type="domain" description="Homeobox" evidence="7">
    <location>
        <begin position="192"/>
        <end position="252"/>
    </location>
</feature>
<dbReference type="Pfam" id="PF00046">
    <property type="entry name" value="Homeodomain"/>
    <property type="match status" value="1"/>
</dbReference>
<evidence type="ECO:0000313" key="9">
    <source>
        <dbReference type="Proteomes" id="UP000053477"/>
    </source>
</evidence>
<dbReference type="InterPro" id="IPR051000">
    <property type="entry name" value="Homeobox_DNA-bind_prot"/>
</dbReference>
<dbReference type="PANTHER" id="PTHR24324:SF9">
    <property type="entry name" value="HOMEOBOX DOMAIN-CONTAINING PROTEIN"/>
    <property type="match status" value="1"/>
</dbReference>
<dbReference type="PANTHER" id="PTHR24324">
    <property type="entry name" value="HOMEOBOX PROTEIN HHEX"/>
    <property type="match status" value="1"/>
</dbReference>
<organism evidence="8 9">
    <name type="scientific">Schizopora paradoxa</name>
    <dbReference type="NCBI Taxonomy" id="27342"/>
    <lineage>
        <taxon>Eukaryota</taxon>
        <taxon>Fungi</taxon>
        <taxon>Dikarya</taxon>
        <taxon>Basidiomycota</taxon>
        <taxon>Agaricomycotina</taxon>
        <taxon>Agaricomycetes</taxon>
        <taxon>Hymenochaetales</taxon>
        <taxon>Schizoporaceae</taxon>
        <taxon>Schizopora</taxon>
    </lineage>
</organism>
<dbReference type="GO" id="GO:0000981">
    <property type="term" value="F:DNA-binding transcription factor activity, RNA polymerase II-specific"/>
    <property type="evidence" value="ECO:0007669"/>
    <property type="project" value="InterPro"/>
</dbReference>
<dbReference type="InParanoid" id="A0A0H2RYN1"/>
<evidence type="ECO:0000256" key="5">
    <source>
        <dbReference type="RuleBase" id="RU000682"/>
    </source>
</evidence>
<evidence type="ECO:0000259" key="7">
    <source>
        <dbReference type="PROSITE" id="PS50071"/>
    </source>
</evidence>
<evidence type="ECO:0000256" key="4">
    <source>
        <dbReference type="PROSITE-ProRule" id="PRU00108"/>
    </source>
</evidence>
<dbReference type="STRING" id="27342.A0A0H2RYN1"/>
<evidence type="ECO:0000256" key="3">
    <source>
        <dbReference type="ARBA" id="ARBA00023242"/>
    </source>
</evidence>
<feature type="region of interest" description="Disordered" evidence="6">
    <location>
        <begin position="35"/>
        <end position="65"/>
    </location>
</feature>
<proteinExistence type="predicted"/>
<evidence type="ECO:0000256" key="2">
    <source>
        <dbReference type="ARBA" id="ARBA00023155"/>
    </source>
</evidence>
<dbReference type="InterPro" id="IPR001356">
    <property type="entry name" value="HD"/>
</dbReference>
<dbReference type="GO" id="GO:0005634">
    <property type="term" value="C:nucleus"/>
    <property type="evidence" value="ECO:0007669"/>
    <property type="project" value="UniProtKB-SubCell"/>
</dbReference>
<keyword evidence="9" id="KW-1185">Reference proteome</keyword>
<comment type="subcellular location">
    <subcellularLocation>
        <location evidence="4 5">Nucleus</location>
    </subcellularLocation>
</comment>
<keyword evidence="2 4" id="KW-0371">Homeobox</keyword>
<dbReference type="AlphaFoldDB" id="A0A0H2RYN1"/>
<dbReference type="SUPFAM" id="SSF46689">
    <property type="entry name" value="Homeodomain-like"/>
    <property type="match status" value="1"/>
</dbReference>
<dbReference type="CDD" id="cd00086">
    <property type="entry name" value="homeodomain"/>
    <property type="match status" value="1"/>
</dbReference>
<dbReference type="GO" id="GO:0030154">
    <property type="term" value="P:cell differentiation"/>
    <property type="evidence" value="ECO:0007669"/>
    <property type="project" value="TreeGrafter"/>
</dbReference>
<evidence type="ECO:0000256" key="1">
    <source>
        <dbReference type="ARBA" id="ARBA00023125"/>
    </source>
</evidence>
<name>A0A0H2RYN1_9AGAM</name>
<dbReference type="GO" id="GO:0000978">
    <property type="term" value="F:RNA polymerase II cis-regulatory region sequence-specific DNA binding"/>
    <property type="evidence" value="ECO:0007669"/>
    <property type="project" value="TreeGrafter"/>
</dbReference>
<protein>
    <submittedName>
        <fullName evidence="8">Homeobox-domain-containing protein</fullName>
    </submittedName>
</protein>
<evidence type="ECO:0000256" key="6">
    <source>
        <dbReference type="SAM" id="MobiDB-lite"/>
    </source>
</evidence>
<feature type="DNA-binding region" description="Homeobox" evidence="4">
    <location>
        <begin position="194"/>
        <end position="253"/>
    </location>
</feature>
<dbReference type="EMBL" id="KQ085941">
    <property type="protein sequence ID" value="KLO14598.1"/>
    <property type="molecule type" value="Genomic_DNA"/>
</dbReference>
<keyword evidence="1 4" id="KW-0238">DNA-binding</keyword>
<reference evidence="8 9" key="1">
    <citation type="submission" date="2015-04" db="EMBL/GenBank/DDBJ databases">
        <title>Complete genome sequence of Schizopora paradoxa KUC8140, a cosmopolitan wood degrader in East Asia.</title>
        <authorList>
            <consortium name="DOE Joint Genome Institute"/>
            <person name="Min B."/>
            <person name="Park H."/>
            <person name="Jang Y."/>
            <person name="Kim J.-J."/>
            <person name="Kim K.H."/>
            <person name="Pangilinan J."/>
            <person name="Lipzen A."/>
            <person name="Riley R."/>
            <person name="Grigoriev I.V."/>
            <person name="Spatafora J.W."/>
            <person name="Choi I.-G."/>
        </authorList>
    </citation>
    <scope>NUCLEOTIDE SEQUENCE [LARGE SCALE GENOMIC DNA]</scope>
    <source>
        <strain evidence="8 9">KUC8140</strain>
    </source>
</reference>
<feature type="compositionally biased region" description="Polar residues" evidence="6">
    <location>
        <begin position="40"/>
        <end position="50"/>
    </location>
</feature>
<dbReference type="InterPro" id="IPR017970">
    <property type="entry name" value="Homeobox_CS"/>
</dbReference>
<sequence length="350" mass="39272">MSPSRNDIFSPSFDPHWSSNHMMAGHHPYPYSNFDLDRYPTSSPQNSIPMRQSPPLQPLEHGVRRGPPLSIPHVQQDSGHIYPQHTNYGGFQSFAEADMHSPISSYPMQPDEYGYSSSYPPYPTHGSGYDPRHLPHPHLHLPSDLHSHRLGHANEWGVHQGRTDSHLVSPYARGPRDALDHSPQEPSPVDFPIVKKKRKRADAAQLKILNEVYNRTAFPTTEERMDLAKKLDMSARSVQIWFQNKRQASRQNRNSANTMPPMMHHPYNSAMPSSSNHPPLDIVHPTPHRGEISVSPASHGSYPSRSPGLSSSRGPREPSPRPPPPTASDAYRRGRSPADIGRSTKRPGSY</sequence>
<dbReference type="Gene3D" id="1.10.10.60">
    <property type="entry name" value="Homeodomain-like"/>
    <property type="match status" value="1"/>
</dbReference>
<dbReference type="InterPro" id="IPR009057">
    <property type="entry name" value="Homeodomain-like_sf"/>
</dbReference>
<dbReference type="SMART" id="SM00389">
    <property type="entry name" value="HOX"/>
    <property type="match status" value="1"/>
</dbReference>
<gene>
    <name evidence="8" type="ORF">SCHPADRAFT_304361</name>
</gene>
<accession>A0A0H2RYN1</accession>
<feature type="compositionally biased region" description="Polar residues" evidence="6">
    <location>
        <begin position="242"/>
        <end position="258"/>
    </location>
</feature>
<feature type="region of interest" description="Disordered" evidence="6">
    <location>
        <begin position="242"/>
        <end position="350"/>
    </location>
</feature>
<evidence type="ECO:0000313" key="8">
    <source>
        <dbReference type="EMBL" id="KLO14598.1"/>
    </source>
</evidence>
<dbReference type="OrthoDB" id="6159439at2759"/>
<dbReference type="Proteomes" id="UP000053477">
    <property type="component" value="Unassembled WGS sequence"/>
</dbReference>
<feature type="compositionally biased region" description="Low complexity" evidence="6">
    <location>
        <begin position="300"/>
        <end position="313"/>
    </location>
</feature>
<keyword evidence="3 4" id="KW-0539">Nucleus</keyword>